<sequence length="275" mass="30700">MADLTLLSPAKINLFLKIVSKRSDGYHNLYSLFKTVSLFDRLTINLSKKDRITTTNSEIPCDSSNLALRAAHLFAKNYGKPIPLDIHIEKNIPVEAGLGGGSSNAATVLFGLNELLMRPFSNDQLKEMGSHLGSDVAFFFSKGCALCKEKGDVFQDFDLVDSTEITLVKPHYGLKTPDVYKAFQLQESTSPSLPEIENELNLQKIPFFNDLEKPAFFLKPEMRILKEKIEQSGFKAVLMSGSGSSFICLGEGLLLDSDLWRAKCRFISRSENGWY</sequence>
<feature type="active site" evidence="9">
    <location>
        <position position="11"/>
    </location>
</feature>
<evidence type="ECO:0000256" key="5">
    <source>
        <dbReference type="ARBA" id="ARBA00022741"/>
    </source>
</evidence>
<dbReference type="NCBIfam" id="TIGR00154">
    <property type="entry name" value="ispE"/>
    <property type="match status" value="1"/>
</dbReference>
<feature type="domain" description="GHMP kinase C-terminal" evidence="11">
    <location>
        <begin position="207"/>
        <end position="250"/>
    </location>
</feature>
<evidence type="ECO:0000256" key="4">
    <source>
        <dbReference type="ARBA" id="ARBA00022679"/>
    </source>
</evidence>
<feature type="active site" evidence="9">
    <location>
        <position position="135"/>
    </location>
</feature>
<dbReference type="HAMAP" id="MF_00061">
    <property type="entry name" value="IspE"/>
    <property type="match status" value="1"/>
</dbReference>
<keyword evidence="5 9" id="KW-0547">Nucleotide-binding</keyword>
<dbReference type="Gene3D" id="3.30.70.890">
    <property type="entry name" value="GHMP kinase, C-terminal domain"/>
    <property type="match status" value="1"/>
</dbReference>
<dbReference type="Pfam" id="PF08544">
    <property type="entry name" value="GHMP_kinases_C"/>
    <property type="match status" value="1"/>
</dbReference>
<name>A0A090CYY8_9BACT</name>
<dbReference type="GO" id="GO:0050515">
    <property type="term" value="F:4-(cytidine 5'-diphospho)-2-C-methyl-D-erythritol kinase activity"/>
    <property type="evidence" value="ECO:0007669"/>
    <property type="project" value="UniProtKB-UniRule"/>
</dbReference>
<dbReference type="AlphaFoldDB" id="A0A090CYY8"/>
<dbReference type="EC" id="2.7.1.148" evidence="2 9"/>
<keyword evidence="13" id="KW-1185">Reference proteome</keyword>
<protein>
    <recommendedName>
        <fullName evidence="3 9">4-diphosphocytidyl-2-C-methyl-D-erythritol kinase</fullName>
        <shortName evidence="9">CMK</shortName>
        <ecNumber evidence="2 9">2.7.1.148</ecNumber>
    </recommendedName>
    <alternativeName>
        <fullName evidence="8 9">4-(cytidine-5'-diphospho)-2-C-methyl-D-erythritol kinase</fullName>
    </alternativeName>
</protein>
<dbReference type="GO" id="GO:0019288">
    <property type="term" value="P:isopentenyl diphosphate biosynthetic process, methylerythritol 4-phosphate pathway"/>
    <property type="evidence" value="ECO:0007669"/>
    <property type="project" value="UniProtKB-UniRule"/>
</dbReference>
<feature type="binding site" evidence="9">
    <location>
        <begin position="93"/>
        <end position="103"/>
    </location>
    <ligand>
        <name>ATP</name>
        <dbReference type="ChEBI" id="CHEBI:30616"/>
    </ligand>
</feature>
<comment type="similarity">
    <text evidence="1 9">Belongs to the GHMP kinase family. IspE subfamily.</text>
</comment>
<feature type="domain" description="GHMP kinase N-terminal" evidence="10">
    <location>
        <begin position="65"/>
        <end position="142"/>
    </location>
</feature>
<dbReference type="Pfam" id="PF00288">
    <property type="entry name" value="GHMP_kinases_N"/>
    <property type="match status" value="1"/>
</dbReference>
<dbReference type="PIRSF" id="PIRSF010376">
    <property type="entry name" value="IspE"/>
    <property type="match status" value="1"/>
</dbReference>
<dbReference type="STRING" id="1437425.CSEC_1019"/>
<dbReference type="SUPFAM" id="SSF55060">
    <property type="entry name" value="GHMP Kinase, C-terminal domain"/>
    <property type="match status" value="1"/>
</dbReference>
<proteinExistence type="inferred from homology"/>
<evidence type="ECO:0000256" key="3">
    <source>
        <dbReference type="ARBA" id="ARBA00017473"/>
    </source>
</evidence>
<dbReference type="SUPFAM" id="SSF54211">
    <property type="entry name" value="Ribosomal protein S5 domain 2-like"/>
    <property type="match status" value="1"/>
</dbReference>
<dbReference type="RefSeq" id="WP_053331800.1">
    <property type="nucleotide sequence ID" value="NZ_CCEJ010000004.1"/>
</dbReference>
<comment type="caution">
    <text evidence="12">The sequence shown here is derived from an EMBL/GenBank/DDBJ whole genome shotgun (WGS) entry which is preliminary data.</text>
</comment>
<evidence type="ECO:0000256" key="8">
    <source>
        <dbReference type="ARBA" id="ARBA00032554"/>
    </source>
</evidence>
<gene>
    <name evidence="9 12" type="primary">ispE</name>
    <name evidence="12" type="ORF">CSEC_1019</name>
</gene>
<dbReference type="InterPro" id="IPR004424">
    <property type="entry name" value="IspE"/>
</dbReference>
<dbReference type="InterPro" id="IPR014721">
    <property type="entry name" value="Ribsml_uS5_D2-typ_fold_subgr"/>
</dbReference>
<keyword evidence="9" id="KW-0414">Isoprene biosynthesis</keyword>
<evidence type="ECO:0000256" key="9">
    <source>
        <dbReference type="HAMAP-Rule" id="MF_00061"/>
    </source>
</evidence>
<keyword evidence="7 9" id="KW-0067">ATP-binding</keyword>
<dbReference type="UniPathway" id="UPA00056">
    <property type="reaction ID" value="UER00094"/>
</dbReference>
<dbReference type="OrthoDB" id="9809438at2"/>
<reference evidence="12" key="2">
    <citation type="submission" date="2014-09" db="EMBL/GenBank/DDBJ databases">
        <title>Criblamydia sequanensis harbors a mega-plasmid encoding arsenite resistance.</title>
        <authorList>
            <person name="Bertelli C."/>
            <person name="Goesmann A."/>
            <person name="Greub G."/>
        </authorList>
    </citation>
    <scope>NUCLEOTIDE SEQUENCE [LARGE SCALE GENOMIC DNA]</scope>
    <source>
        <strain evidence="12">CRIB-18</strain>
    </source>
</reference>
<comment type="function">
    <text evidence="9">Catalyzes the phosphorylation of the position 2 hydroxy group of 4-diphosphocytidyl-2C-methyl-D-erythritol.</text>
</comment>
<evidence type="ECO:0000259" key="10">
    <source>
        <dbReference type="Pfam" id="PF00288"/>
    </source>
</evidence>
<evidence type="ECO:0000256" key="6">
    <source>
        <dbReference type="ARBA" id="ARBA00022777"/>
    </source>
</evidence>
<evidence type="ECO:0000313" key="12">
    <source>
        <dbReference type="EMBL" id="CDR33846.1"/>
    </source>
</evidence>
<dbReference type="InterPro" id="IPR036554">
    <property type="entry name" value="GHMP_kinase_C_sf"/>
</dbReference>
<dbReference type="GO" id="GO:0005524">
    <property type="term" value="F:ATP binding"/>
    <property type="evidence" value="ECO:0007669"/>
    <property type="project" value="UniProtKB-UniRule"/>
</dbReference>
<evidence type="ECO:0000259" key="11">
    <source>
        <dbReference type="Pfam" id="PF08544"/>
    </source>
</evidence>
<keyword evidence="6 9" id="KW-0418">Kinase</keyword>
<evidence type="ECO:0000313" key="13">
    <source>
        <dbReference type="Proteomes" id="UP000031552"/>
    </source>
</evidence>
<evidence type="ECO:0000256" key="2">
    <source>
        <dbReference type="ARBA" id="ARBA00012052"/>
    </source>
</evidence>
<dbReference type="InterPro" id="IPR013750">
    <property type="entry name" value="GHMP_kinase_C_dom"/>
</dbReference>
<accession>A0A090CYY8</accession>
<dbReference type="eggNOG" id="COG1947">
    <property type="taxonomic scope" value="Bacteria"/>
</dbReference>
<dbReference type="Gene3D" id="3.30.230.10">
    <property type="match status" value="1"/>
</dbReference>
<evidence type="ECO:0000256" key="7">
    <source>
        <dbReference type="ARBA" id="ARBA00022840"/>
    </source>
</evidence>
<evidence type="ECO:0000256" key="1">
    <source>
        <dbReference type="ARBA" id="ARBA00009684"/>
    </source>
</evidence>
<dbReference type="InterPro" id="IPR006204">
    <property type="entry name" value="GHMP_kinase_N_dom"/>
</dbReference>
<comment type="catalytic activity">
    <reaction evidence="9">
        <text>4-CDP-2-C-methyl-D-erythritol + ATP = 4-CDP-2-C-methyl-D-erythritol 2-phosphate + ADP + H(+)</text>
        <dbReference type="Rhea" id="RHEA:18437"/>
        <dbReference type="ChEBI" id="CHEBI:15378"/>
        <dbReference type="ChEBI" id="CHEBI:30616"/>
        <dbReference type="ChEBI" id="CHEBI:57823"/>
        <dbReference type="ChEBI" id="CHEBI:57919"/>
        <dbReference type="ChEBI" id="CHEBI:456216"/>
        <dbReference type="EC" id="2.7.1.148"/>
    </reaction>
</comment>
<reference evidence="12" key="1">
    <citation type="submission" date="2013-12" db="EMBL/GenBank/DDBJ databases">
        <authorList>
            <person name="Linke B."/>
        </authorList>
    </citation>
    <scope>NUCLEOTIDE SEQUENCE [LARGE SCALE GENOMIC DNA]</scope>
    <source>
        <strain evidence="12">CRIB-18</strain>
    </source>
</reference>
<dbReference type="GO" id="GO:0016114">
    <property type="term" value="P:terpenoid biosynthetic process"/>
    <property type="evidence" value="ECO:0007669"/>
    <property type="project" value="UniProtKB-UniRule"/>
</dbReference>
<keyword evidence="4 9" id="KW-0808">Transferase</keyword>
<dbReference type="PANTHER" id="PTHR43527:SF2">
    <property type="entry name" value="4-DIPHOSPHOCYTIDYL-2-C-METHYL-D-ERYTHRITOL KINASE, CHLOROPLASTIC"/>
    <property type="match status" value="1"/>
</dbReference>
<comment type="pathway">
    <text evidence="9">Isoprenoid biosynthesis; isopentenyl diphosphate biosynthesis via DXP pathway; isopentenyl diphosphate from 1-deoxy-D-xylulose 5-phosphate: step 3/6.</text>
</comment>
<organism evidence="12 13">
    <name type="scientific">Candidatus Criblamydia sequanensis CRIB-18</name>
    <dbReference type="NCBI Taxonomy" id="1437425"/>
    <lineage>
        <taxon>Bacteria</taxon>
        <taxon>Pseudomonadati</taxon>
        <taxon>Chlamydiota</taxon>
        <taxon>Chlamydiia</taxon>
        <taxon>Parachlamydiales</taxon>
        <taxon>Candidatus Criblamydiaceae</taxon>
        <taxon>Candidatus Criblamydia</taxon>
    </lineage>
</organism>
<dbReference type="PANTHER" id="PTHR43527">
    <property type="entry name" value="4-DIPHOSPHOCYTIDYL-2-C-METHYL-D-ERYTHRITOL KINASE, CHLOROPLASTIC"/>
    <property type="match status" value="1"/>
</dbReference>
<dbReference type="Proteomes" id="UP000031552">
    <property type="component" value="Unassembled WGS sequence"/>
</dbReference>
<dbReference type="EMBL" id="CCEJ010000004">
    <property type="protein sequence ID" value="CDR33846.1"/>
    <property type="molecule type" value="Genomic_DNA"/>
</dbReference>
<dbReference type="InterPro" id="IPR020568">
    <property type="entry name" value="Ribosomal_Su5_D2-typ_SF"/>
</dbReference>